<comment type="catalytic activity">
    <reaction evidence="9">
        <text>L-cysteine + O2 = 3-sulfino-L-alanine + H(+)</text>
        <dbReference type="Rhea" id="RHEA:20441"/>
        <dbReference type="ChEBI" id="CHEBI:15378"/>
        <dbReference type="ChEBI" id="CHEBI:15379"/>
        <dbReference type="ChEBI" id="CHEBI:35235"/>
        <dbReference type="ChEBI" id="CHEBI:61085"/>
        <dbReference type="EC" id="1.13.11.20"/>
    </reaction>
</comment>
<evidence type="ECO:0000256" key="7">
    <source>
        <dbReference type="PIRSR" id="PIRSR610300-50"/>
    </source>
</evidence>
<keyword evidence="5 9" id="KW-0560">Oxidoreductase</keyword>
<comment type="caution">
    <text evidence="11">The sequence shown here is derived from an EMBL/GenBank/DDBJ whole genome shotgun (WGS) entry which is preliminary data.</text>
</comment>
<feature type="binding site" evidence="8">
    <location>
        <position position="118"/>
    </location>
    <ligand>
        <name>Fe cation</name>
        <dbReference type="ChEBI" id="CHEBI:24875"/>
        <note>catalytic</note>
    </ligand>
</feature>
<dbReference type="Gene3D" id="2.60.120.10">
    <property type="entry name" value="Jelly Rolls"/>
    <property type="match status" value="1"/>
</dbReference>
<dbReference type="AlphaFoldDB" id="A0A8J4DAS8"/>
<feature type="cross-link" description="3'-(S-cysteinyl)-tyrosine (Cys-Tyr)" evidence="7">
    <location>
        <begin position="125"/>
        <end position="220"/>
    </location>
</feature>
<evidence type="ECO:0000256" key="3">
    <source>
        <dbReference type="ARBA" id="ARBA00022723"/>
    </source>
</evidence>
<dbReference type="Proteomes" id="UP000747110">
    <property type="component" value="Unassembled WGS sequence"/>
</dbReference>
<dbReference type="EMBL" id="BNCQ01000006">
    <property type="protein sequence ID" value="GIL99116.1"/>
    <property type="molecule type" value="Genomic_DNA"/>
</dbReference>
<dbReference type="CDD" id="cd10548">
    <property type="entry name" value="cupin_CDO"/>
    <property type="match status" value="1"/>
</dbReference>
<evidence type="ECO:0000256" key="8">
    <source>
        <dbReference type="PIRSR" id="PIRSR610300-51"/>
    </source>
</evidence>
<name>A0A8J4DAS8_9CHLO</name>
<comment type="similarity">
    <text evidence="1 9">Belongs to the cysteine dioxygenase family.</text>
</comment>
<reference evidence="11" key="1">
    <citation type="journal article" date="2021" name="Proc. Natl. Acad. Sci. U.S.A.">
        <title>Three genomes in the algal genus Volvox reveal the fate of a haploid sex-determining region after a transition to homothallism.</title>
        <authorList>
            <person name="Yamamoto K."/>
            <person name="Hamaji T."/>
            <person name="Kawai-Toyooka H."/>
            <person name="Matsuzaki R."/>
            <person name="Takahashi F."/>
            <person name="Nishimura Y."/>
            <person name="Kawachi M."/>
            <person name="Noguchi H."/>
            <person name="Minakuchi Y."/>
            <person name="Umen J.G."/>
            <person name="Toyoda A."/>
            <person name="Nozaki H."/>
        </authorList>
    </citation>
    <scope>NUCLEOTIDE SEQUENCE</scope>
    <source>
        <strain evidence="11">NIES-3785</strain>
        <strain evidence="10">NIES-3786</strain>
    </source>
</reference>
<dbReference type="GO" id="GO:0017172">
    <property type="term" value="F:cysteine dioxygenase activity"/>
    <property type="evidence" value="ECO:0007669"/>
    <property type="project" value="UniProtKB-UniRule"/>
</dbReference>
<evidence type="ECO:0000256" key="2">
    <source>
        <dbReference type="ARBA" id="ARBA00013133"/>
    </source>
</evidence>
<dbReference type="PANTHER" id="PTHR12918">
    <property type="entry name" value="CYSTEINE DIOXYGENASE"/>
    <property type="match status" value="1"/>
</dbReference>
<evidence type="ECO:0000256" key="6">
    <source>
        <dbReference type="ARBA" id="ARBA00023004"/>
    </source>
</evidence>
<evidence type="ECO:0000256" key="1">
    <source>
        <dbReference type="ARBA" id="ARBA00006622"/>
    </source>
</evidence>
<keyword evidence="6 8" id="KW-0408">Iron</keyword>
<dbReference type="SUPFAM" id="SSF51182">
    <property type="entry name" value="RmlC-like cupins"/>
    <property type="match status" value="1"/>
</dbReference>
<dbReference type="EMBL" id="BNCP01000004">
    <property type="protein sequence ID" value="GIL72636.1"/>
    <property type="molecule type" value="Genomic_DNA"/>
</dbReference>
<keyword evidence="7" id="KW-0883">Thioether bond</keyword>
<evidence type="ECO:0000313" key="12">
    <source>
        <dbReference type="Proteomes" id="UP000722791"/>
    </source>
</evidence>
<gene>
    <name evidence="10" type="ORF">Vretifemale_2976</name>
    <name evidence="11" type="ORF">Vretimale_4382</name>
</gene>
<keyword evidence="3 8" id="KW-0479">Metal-binding</keyword>
<feature type="binding site" evidence="8">
    <location>
        <position position="185"/>
    </location>
    <ligand>
        <name>Fe cation</name>
        <dbReference type="ChEBI" id="CHEBI:24875"/>
        <note>catalytic</note>
    </ligand>
</feature>
<feature type="binding site" evidence="8">
    <location>
        <position position="120"/>
    </location>
    <ligand>
        <name>Fe cation</name>
        <dbReference type="ChEBI" id="CHEBI:24875"/>
        <note>catalytic</note>
    </ligand>
</feature>
<dbReference type="Proteomes" id="UP000722791">
    <property type="component" value="Unassembled WGS sequence"/>
</dbReference>
<dbReference type="PANTHER" id="PTHR12918:SF1">
    <property type="entry name" value="CYSTEINE DIOXYGENASE TYPE 1"/>
    <property type="match status" value="1"/>
</dbReference>
<comment type="cofactor">
    <cofactor evidence="9">
        <name>Fe cation</name>
        <dbReference type="ChEBI" id="CHEBI:24875"/>
    </cofactor>
    <text evidence="9">Binds 1 Fe cation per subunit.</text>
</comment>
<evidence type="ECO:0000256" key="4">
    <source>
        <dbReference type="ARBA" id="ARBA00022964"/>
    </source>
</evidence>
<protein>
    <recommendedName>
        <fullName evidence="2 9">Cysteine dioxygenase</fullName>
        <ecNumber evidence="2 9">1.13.11.20</ecNumber>
    </recommendedName>
</protein>
<keyword evidence="13" id="KW-1185">Reference proteome</keyword>
<dbReference type="InterPro" id="IPR011051">
    <property type="entry name" value="RmlC_Cupin_sf"/>
</dbReference>
<dbReference type="GO" id="GO:0008198">
    <property type="term" value="F:ferrous iron binding"/>
    <property type="evidence" value="ECO:0007669"/>
    <property type="project" value="TreeGrafter"/>
</dbReference>
<dbReference type="EC" id="1.13.11.20" evidence="2 9"/>
<dbReference type="InterPro" id="IPR010300">
    <property type="entry name" value="CDO_1"/>
</dbReference>
<proteinExistence type="inferred from homology"/>
<accession>A0A8J4DAS8</accession>
<dbReference type="GO" id="GO:0019448">
    <property type="term" value="P:L-cysteine catabolic process"/>
    <property type="evidence" value="ECO:0007669"/>
    <property type="project" value="TreeGrafter"/>
</dbReference>
<evidence type="ECO:0000313" key="10">
    <source>
        <dbReference type="EMBL" id="GIL72636.1"/>
    </source>
</evidence>
<evidence type="ECO:0000313" key="11">
    <source>
        <dbReference type="EMBL" id="GIL99116.1"/>
    </source>
</evidence>
<dbReference type="OrthoDB" id="543511at2759"/>
<organism evidence="11 12">
    <name type="scientific">Volvox reticuliferus</name>
    <dbReference type="NCBI Taxonomy" id="1737510"/>
    <lineage>
        <taxon>Eukaryota</taxon>
        <taxon>Viridiplantae</taxon>
        <taxon>Chlorophyta</taxon>
        <taxon>core chlorophytes</taxon>
        <taxon>Chlorophyceae</taxon>
        <taxon>CS clade</taxon>
        <taxon>Chlamydomonadales</taxon>
        <taxon>Volvocaceae</taxon>
        <taxon>Volvox</taxon>
    </lineage>
</organism>
<evidence type="ECO:0000256" key="9">
    <source>
        <dbReference type="RuleBase" id="RU366010"/>
    </source>
</evidence>
<evidence type="ECO:0000256" key="5">
    <source>
        <dbReference type="ARBA" id="ARBA00023002"/>
    </source>
</evidence>
<keyword evidence="4 9" id="KW-0223">Dioxygenase</keyword>
<sequence length="263" mass="29204">MEEEEAFIVLKRHVSVPKHVFLSEPCHLRALASDLTAAFEVERTRGAILNNRQDIISFKRLNDRVVDLLKGYSLAGNGDWRQYAAWNDQSYLRHLLLATEEFEIMLLCWRPGQTSRVHTHADSHCWFAVLAGEVRETQYRPFAGEEGVSEASLNAAGGAMDLVPTKIINNSVGDVGYINDRIAMHSVGCCPSERPNPRQEVTSPEENGMRTALACTLHIYSPPIRSAKALEDGKFMACIPGFFSRHCILTGSDPIKHAAIATA</sequence>
<dbReference type="Pfam" id="PF05995">
    <property type="entry name" value="CDO_I"/>
    <property type="match status" value="1"/>
</dbReference>
<dbReference type="InterPro" id="IPR014710">
    <property type="entry name" value="RmlC-like_jellyroll"/>
</dbReference>
<evidence type="ECO:0000313" key="13">
    <source>
        <dbReference type="Proteomes" id="UP000747110"/>
    </source>
</evidence>